<keyword evidence="1" id="KW-0472">Membrane</keyword>
<dbReference type="AlphaFoldDB" id="Q4S7B0"/>
<keyword evidence="1" id="KW-1133">Transmembrane helix</keyword>
<evidence type="ECO:0000256" key="1">
    <source>
        <dbReference type="SAM" id="Phobius"/>
    </source>
</evidence>
<name>Q4S7B0_TETNG</name>
<feature type="transmembrane region" description="Helical" evidence="1">
    <location>
        <begin position="56"/>
        <end position="78"/>
    </location>
</feature>
<reference evidence="2" key="2">
    <citation type="submission" date="2004-02" db="EMBL/GenBank/DDBJ databases">
        <authorList>
            <consortium name="Genoscope"/>
            <consortium name="Whitehead Institute Centre for Genome Research"/>
        </authorList>
    </citation>
    <scope>NUCLEOTIDE SEQUENCE</scope>
</reference>
<dbReference type="KEGG" id="tng:GSTEN00022884G001"/>
<organism evidence="2">
    <name type="scientific">Tetraodon nigroviridis</name>
    <name type="common">Spotted green pufferfish</name>
    <name type="synonym">Chelonodon nigroviridis</name>
    <dbReference type="NCBI Taxonomy" id="99883"/>
    <lineage>
        <taxon>Eukaryota</taxon>
        <taxon>Metazoa</taxon>
        <taxon>Chordata</taxon>
        <taxon>Craniata</taxon>
        <taxon>Vertebrata</taxon>
        <taxon>Euteleostomi</taxon>
        <taxon>Actinopterygii</taxon>
        <taxon>Neopterygii</taxon>
        <taxon>Teleostei</taxon>
        <taxon>Neoteleostei</taxon>
        <taxon>Acanthomorphata</taxon>
        <taxon>Eupercaria</taxon>
        <taxon>Tetraodontiformes</taxon>
        <taxon>Tetradontoidea</taxon>
        <taxon>Tetraodontidae</taxon>
        <taxon>Tetraodon</taxon>
    </lineage>
</organism>
<proteinExistence type="predicted"/>
<keyword evidence="1" id="KW-0812">Transmembrane</keyword>
<gene>
    <name evidence="2" type="ORF">GSTENG00022884001</name>
</gene>
<protein>
    <submittedName>
        <fullName evidence="2">(spotted green pufferfish) hypothetical protein</fullName>
    </submittedName>
</protein>
<comment type="caution">
    <text evidence="2">The sequence shown here is derived from an EMBL/GenBank/DDBJ whole genome shotgun (WGS) entry which is preliminary data.</text>
</comment>
<dbReference type="EMBL" id="CAAE01014716">
    <property type="protein sequence ID" value="CAG03472.1"/>
    <property type="molecule type" value="Genomic_DNA"/>
</dbReference>
<sequence length="107" mass="11941">MGVERTVERMRTMLAPIWRGDVLSAGLHRLGHGGQPEFCDHMMTGLDEVTVNREPVLIITGVCFWIWLSLSQSLLLFLSQHSDDMSLHGCEATVCCMGRGPELLNTK</sequence>
<reference evidence="2" key="1">
    <citation type="journal article" date="2004" name="Nature">
        <title>Genome duplication in the teleost fish Tetraodon nigroviridis reveals the early vertebrate proto-karyotype.</title>
        <authorList>
            <person name="Jaillon O."/>
            <person name="Aury J.-M."/>
            <person name="Brunet F."/>
            <person name="Petit J.-L."/>
            <person name="Stange-Thomann N."/>
            <person name="Mauceli E."/>
            <person name="Bouneau L."/>
            <person name="Fischer C."/>
            <person name="Ozouf-Costaz C."/>
            <person name="Bernot A."/>
            <person name="Nicaud S."/>
            <person name="Jaffe D."/>
            <person name="Fisher S."/>
            <person name="Lutfalla G."/>
            <person name="Dossat C."/>
            <person name="Segurens B."/>
            <person name="Dasilva C."/>
            <person name="Salanoubat M."/>
            <person name="Levy M."/>
            <person name="Boudet N."/>
            <person name="Castellano S."/>
            <person name="Anthouard V."/>
            <person name="Jubin C."/>
            <person name="Castelli V."/>
            <person name="Katinka M."/>
            <person name="Vacherie B."/>
            <person name="Biemont C."/>
            <person name="Skalli Z."/>
            <person name="Cattolico L."/>
            <person name="Poulain J."/>
            <person name="De Berardinis V."/>
            <person name="Cruaud C."/>
            <person name="Duprat S."/>
            <person name="Brottier P."/>
            <person name="Coutanceau J.-P."/>
            <person name="Gouzy J."/>
            <person name="Parra G."/>
            <person name="Lardier G."/>
            <person name="Chapple C."/>
            <person name="McKernan K.J."/>
            <person name="McEwan P."/>
            <person name="Bosak S."/>
            <person name="Kellis M."/>
            <person name="Volff J.-N."/>
            <person name="Guigo R."/>
            <person name="Zody M.C."/>
            <person name="Mesirov J."/>
            <person name="Lindblad-Toh K."/>
            <person name="Birren B."/>
            <person name="Nusbaum C."/>
            <person name="Kahn D."/>
            <person name="Robinson-Rechavi M."/>
            <person name="Laudet V."/>
            <person name="Schachter V."/>
            <person name="Quetier F."/>
            <person name="Saurin W."/>
            <person name="Scarpelli C."/>
            <person name="Wincker P."/>
            <person name="Lander E.S."/>
            <person name="Weissenbach J."/>
            <person name="Roest Crollius H."/>
        </authorList>
    </citation>
    <scope>NUCLEOTIDE SEQUENCE [LARGE SCALE GENOMIC DNA]</scope>
</reference>
<evidence type="ECO:0000313" key="2">
    <source>
        <dbReference type="EMBL" id="CAG03472.1"/>
    </source>
</evidence>
<accession>Q4S7B0</accession>